<keyword evidence="1" id="KW-0812">Transmembrane</keyword>
<evidence type="ECO:0000256" key="1">
    <source>
        <dbReference type="SAM" id="Phobius"/>
    </source>
</evidence>
<comment type="caution">
    <text evidence="2">The sequence shown here is derived from an EMBL/GenBank/DDBJ whole genome shotgun (WGS) entry which is preliminary data.</text>
</comment>
<dbReference type="Proteomes" id="UP000294855">
    <property type="component" value="Unassembled WGS sequence"/>
</dbReference>
<feature type="transmembrane region" description="Helical" evidence="1">
    <location>
        <begin position="34"/>
        <end position="53"/>
    </location>
</feature>
<protein>
    <submittedName>
        <fullName evidence="2">Uncharacterized protein</fullName>
    </submittedName>
</protein>
<evidence type="ECO:0000313" key="3">
    <source>
        <dbReference type="Proteomes" id="UP000294855"/>
    </source>
</evidence>
<name>A0A484F2X7_9EURY</name>
<feature type="transmembrane region" description="Helical" evidence="1">
    <location>
        <begin position="5"/>
        <end position="28"/>
    </location>
</feature>
<dbReference type="AlphaFoldDB" id="A0A484F2X7"/>
<dbReference type="EMBL" id="SNYS01000009">
    <property type="protein sequence ID" value="TDQ68210.1"/>
    <property type="molecule type" value="Genomic_DNA"/>
</dbReference>
<evidence type="ECO:0000313" key="2">
    <source>
        <dbReference type="EMBL" id="TDQ68210.1"/>
    </source>
</evidence>
<gene>
    <name evidence="2" type="ORF">C7391_1148</name>
</gene>
<proteinExistence type="predicted"/>
<keyword evidence="1" id="KW-1133">Transmembrane helix</keyword>
<keyword evidence="1" id="KW-0472">Membrane</keyword>
<organism evidence="2 3">
    <name type="scientific">Methanimicrococcus blatticola</name>
    <dbReference type="NCBI Taxonomy" id="91560"/>
    <lineage>
        <taxon>Archaea</taxon>
        <taxon>Methanobacteriati</taxon>
        <taxon>Methanobacteriota</taxon>
        <taxon>Stenosarchaea group</taxon>
        <taxon>Methanomicrobia</taxon>
        <taxon>Methanosarcinales</taxon>
        <taxon>Methanosarcinaceae</taxon>
        <taxon>Methanimicrococcus</taxon>
    </lineage>
</organism>
<accession>A0A484F2X7</accession>
<sequence length="54" mass="6660">MNEVLLNFISFFVFIFLFSFFLFFFPFFITGFDYGFFITVLTISLFHYFIISFF</sequence>
<keyword evidence="3" id="KW-1185">Reference proteome</keyword>
<reference evidence="2 3" key="1">
    <citation type="submission" date="2019-03" db="EMBL/GenBank/DDBJ databases">
        <title>Genomic Encyclopedia of Type Strains, Phase IV (KMG-IV): sequencing the most valuable type-strain genomes for metagenomic binning, comparative biology and taxonomic classification.</title>
        <authorList>
            <person name="Goeker M."/>
        </authorList>
    </citation>
    <scope>NUCLEOTIDE SEQUENCE [LARGE SCALE GENOMIC DNA]</scope>
    <source>
        <strain evidence="2 3">DSM 13328</strain>
    </source>
</reference>